<dbReference type="InterPro" id="IPR006311">
    <property type="entry name" value="TAT_signal"/>
</dbReference>
<dbReference type="AlphaFoldDB" id="A0A4R0KCE3"/>
<reference evidence="1 2" key="1">
    <citation type="submission" date="2019-02" db="EMBL/GenBank/DDBJ databases">
        <title>Kribbella capetownensis sp. nov. and Kribbella speibonae sp. nov., isolated from soil.</title>
        <authorList>
            <person name="Curtis S.M."/>
            <person name="Norton I."/>
            <person name="Everest G.J."/>
            <person name="Meyers P.R."/>
        </authorList>
    </citation>
    <scope>NUCLEOTIDE SEQUENCE [LARGE SCALE GENOMIC DNA]</scope>
    <source>
        <strain evidence="1 2">NRRL B-24813</strain>
    </source>
</reference>
<keyword evidence="2" id="KW-1185">Reference proteome</keyword>
<organism evidence="1 2">
    <name type="scientific">Kribbella pittospori</name>
    <dbReference type="NCBI Taxonomy" id="722689"/>
    <lineage>
        <taxon>Bacteria</taxon>
        <taxon>Bacillati</taxon>
        <taxon>Actinomycetota</taxon>
        <taxon>Actinomycetes</taxon>
        <taxon>Propionibacteriales</taxon>
        <taxon>Kribbellaceae</taxon>
        <taxon>Kribbella</taxon>
    </lineage>
</organism>
<sequence>MENHAAGVHRRTLLGAAGLGVLGWRLSAGTARAVSADAEEWTTRAKFDALDLGFNNGNGRKDELNEDRGAVGWGEAYVLQSYLLMWEAYRDRYYLDKTIDHADHMLATRDSVRGVSDWRGLSLPAWRIYWPYSAGELVLADAQGRPSLRLRTAWTFAESLDVTASAGTNPGTFKITTYHRDRHVGRTYDNLTMDPATADFAVRRINAAFDGRVDLLTAKDLRPSPDAAGDPAPLVDTMHSAYFHSSVHSGQAAYPLAWFGRIVATTPRLRSVRRYRDKAQEYLDAAEQALAVHDEEYRLSGQGGGYYIYLRDVPNNFDGVDLPHNYATSPARAYLELTLAGRDKHRRRATELVRDFVGDVTRQTDGTATWHYYRTNGWLWSGWTRADDLSDNFPVHGPARQQEDVSHAHVSITMAAAAYRARIGVTRDDMTQLCRTFSQRVLVIGPDGRPTVTTNVDGSGPLSNPAYETIIPSWLGVASFGDTLALVRAAAERLAVNNPAPEVVPMFSTAYLNWAARTGARLR</sequence>
<protein>
    <submittedName>
        <fullName evidence="1">Uncharacterized protein</fullName>
    </submittedName>
</protein>
<gene>
    <name evidence="1" type="ORF">E0H73_26885</name>
</gene>
<dbReference type="RefSeq" id="WP_131361347.1">
    <property type="nucleotide sequence ID" value="NZ_SJKB01000009.1"/>
</dbReference>
<proteinExistence type="predicted"/>
<dbReference type="EMBL" id="SJKB01000009">
    <property type="protein sequence ID" value="TCC57981.1"/>
    <property type="molecule type" value="Genomic_DNA"/>
</dbReference>
<dbReference type="PROSITE" id="PS51318">
    <property type="entry name" value="TAT"/>
    <property type="match status" value="1"/>
</dbReference>
<accession>A0A4R0KCE3</accession>
<dbReference type="OrthoDB" id="1802546at2"/>
<evidence type="ECO:0000313" key="1">
    <source>
        <dbReference type="EMBL" id="TCC57981.1"/>
    </source>
</evidence>
<evidence type="ECO:0000313" key="2">
    <source>
        <dbReference type="Proteomes" id="UP000291144"/>
    </source>
</evidence>
<comment type="caution">
    <text evidence="1">The sequence shown here is derived from an EMBL/GenBank/DDBJ whole genome shotgun (WGS) entry which is preliminary data.</text>
</comment>
<name>A0A4R0KCE3_9ACTN</name>
<dbReference type="Proteomes" id="UP000291144">
    <property type="component" value="Unassembled WGS sequence"/>
</dbReference>